<dbReference type="SUPFAM" id="SSF48403">
    <property type="entry name" value="Ankyrin repeat"/>
    <property type="match status" value="1"/>
</dbReference>
<dbReference type="InterPro" id="IPR036047">
    <property type="entry name" value="F-box-like_dom_sf"/>
</dbReference>
<dbReference type="PROSITE" id="PS50088">
    <property type="entry name" value="ANK_REPEAT"/>
    <property type="match status" value="1"/>
</dbReference>
<evidence type="ECO:0000259" key="2">
    <source>
        <dbReference type="PROSITE" id="PS50181"/>
    </source>
</evidence>
<dbReference type="InterPro" id="IPR001810">
    <property type="entry name" value="F-box_dom"/>
</dbReference>
<dbReference type="AlphaFoldDB" id="A0A167BUQ5"/>
<dbReference type="PROSITE" id="PS50181">
    <property type="entry name" value="FBOX"/>
    <property type="match status" value="1"/>
</dbReference>
<dbReference type="Proteomes" id="UP000076584">
    <property type="component" value="Unassembled WGS sequence"/>
</dbReference>
<feature type="repeat" description="ANK" evidence="1">
    <location>
        <begin position="140"/>
        <end position="172"/>
    </location>
</feature>
<dbReference type="InterPro" id="IPR002110">
    <property type="entry name" value="Ankyrin_rpt"/>
</dbReference>
<keyword evidence="1" id="KW-0040">ANK repeat</keyword>
<comment type="caution">
    <text evidence="3">The sequence shown here is derived from an EMBL/GenBank/DDBJ whole genome shotgun (WGS) entry which is preliminary data.</text>
</comment>
<protein>
    <submittedName>
        <fullName evidence="3">Ankyrin repeat protein</fullName>
    </submittedName>
</protein>
<evidence type="ECO:0000256" key="1">
    <source>
        <dbReference type="PROSITE-ProRule" id="PRU00023"/>
    </source>
</evidence>
<reference evidence="3 4" key="1">
    <citation type="submission" date="2015-06" db="EMBL/GenBank/DDBJ databases">
        <title>Survival trade-offs in plant roots during colonization by closely related pathogenic and mutualistic fungi.</title>
        <authorList>
            <person name="Hacquard S."/>
            <person name="Kracher B."/>
            <person name="Hiruma K."/>
            <person name="Weinman A."/>
            <person name="Muench P."/>
            <person name="Garrido Oter R."/>
            <person name="Ver Loren van Themaat E."/>
            <person name="Dallerey J.-F."/>
            <person name="Damm U."/>
            <person name="Henrissat B."/>
            <person name="Lespinet O."/>
            <person name="Thon M."/>
            <person name="Kemen E."/>
            <person name="McHardy A.C."/>
            <person name="Schulze-Lefert P."/>
            <person name="O'Connell R.J."/>
        </authorList>
    </citation>
    <scope>NUCLEOTIDE SEQUENCE [LARGE SCALE GENOMIC DNA]</scope>
    <source>
        <strain evidence="3 4">MAFF 238704</strain>
    </source>
</reference>
<proteinExistence type="predicted"/>
<dbReference type="Pfam" id="PF12937">
    <property type="entry name" value="F-box-like"/>
    <property type="match status" value="1"/>
</dbReference>
<keyword evidence="4" id="KW-1185">Reference proteome</keyword>
<accession>A0A167BUQ5</accession>
<dbReference type="EMBL" id="LFIW01001585">
    <property type="protein sequence ID" value="KZL81766.1"/>
    <property type="molecule type" value="Genomic_DNA"/>
</dbReference>
<dbReference type="InterPro" id="IPR036770">
    <property type="entry name" value="Ankyrin_rpt-contain_sf"/>
</dbReference>
<dbReference type="Gene3D" id="1.25.40.20">
    <property type="entry name" value="Ankyrin repeat-containing domain"/>
    <property type="match status" value="1"/>
</dbReference>
<gene>
    <name evidence="3" type="ORF">CI238_13093</name>
</gene>
<sequence length="252" mass="27336">MSIYKLPDELLTIVASVLNGDNDLMAAARVSRRFRSVFGERLFKKYGESGLAVLWATATGDEEALQTAIDMGVSLQAGWPTKWRSPWKHNCPPRWKLFEAKILEMLISAGAPVDGLAPCCWRCSDEPAVHAIQDESPRWASRTALHTAVCSRNFDAAERLMEGGASMTVDGPDGPEVDGHSFLPNVRDWTILHDLSRIRAPGSDAADFAKRLVANGSVDVGAATSDGVAVAGRKESPVRSKLLVFGSKSRTE</sequence>
<feature type="domain" description="F-box" evidence="2">
    <location>
        <begin position="1"/>
        <end position="46"/>
    </location>
</feature>
<evidence type="ECO:0000313" key="4">
    <source>
        <dbReference type="Proteomes" id="UP000076584"/>
    </source>
</evidence>
<evidence type="ECO:0000313" key="3">
    <source>
        <dbReference type="EMBL" id="KZL81766.1"/>
    </source>
</evidence>
<dbReference type="SUPFAM" id="SSF81383">
    <property type="entry name" value="F-box domain"/>
    <property type="match status" value="1"/>
</dbReference>
<organism evidence="3 4">
    <name type="scientific">Colletotrichum incanum</name>
    <name type="common">Soybean anthracnose fungus</name>
    <dbReference type="NCBI Taxonomy" id="1573173"/>
    <lineage>
        <taxon>Eukaryota</taxon>
        <taxon>Fungi</taxon>
        <taxon>Dikarya</taxon>
        <taxon>Ascomycota</taxon>
        <taxon>Pezizomycotina</taxon>
        <taxon>Sordariomycetes</taxon>
        <taxon>Hypocreomycetidae</taxon>
        <taxon>Glomerellales</taxon>
        <taxon>Glomerellaceae</taxon>
        <taxon>Colletotrichum</taxon>
        <taxon>Colletotrichum spaethianum species complex</taxon>
    </lineage>
</organism>
<dbReference type="CDD" id="cd09917">
    <property type="entry name" value="F-box_SF"/>
    <property type="match status" value="1"/>
</dbReference>
<name>A0A167BUQ5_COLIC</name>